<evidence type="ECO:0000313" key="2">
    <source>
        <dbReference type="Proteomes" id="UP000204441"/>
    </source>
</evidence>
<reference evidence="2" key="1">
    <citation type="submission" date="2015-10" db="EMBL/GenBank/DDBJ databases">
        <authorList>
            <person name="Millard A."/>
        </authorList>
    </citation>
    <scope>NUCLEOTIDE SEQUENCE [LARGE SCALE GENOMIC DNA]</scope>
</reference>
<dbReference type="KEGG" id="vg:26798987"/>
<organism evidence="1 2">
    <name type="scientific">Pseudomonas phage VCM</name>
    <dbReference type="NCBI Taxonomy" id="1729937"/>
    <lineage>
        <taxon>Viruses</taxon>
        <taxon>Duplodnaviria</taxon>
        <taxon>Heunggongvirae</taxon>
        <taxon>Uroviricota</taxon>
        <taxon>Caudoviricetes</taxon>
        <taxon>Vandenendeviridae</taxon>
        <taxon>Gorskivirinae</taxon>
        <taxon>Kremarvirus</taxon>
        <taxon>Kremarvirus VCM</taxon>
        <taxon>Otagovirus VCM</taxon>
    </lineage>
</organism>
<evidence type="ECO:0000313" key="1">
    <source>
        <dbReference type="EMBL" id="CUR44236.1"/>
    </source>
</evidence>
<protein>
    <submittedName>
        <fullName evidence="1">Uncharacterized protein</fullName>
    </submittedName>
</protein>
<accession>A0A0S4KZ31</accession>
<dbReference type="RefSeq" id="YP_009222615.1">
    <property type="nucleotide sequence ID" value="NC_029065.1"/>
</dbReference>
<gene>
    <name evidence="1" type="ORF">VCM_00017</name>
</gene>
<dbReference type="Proteomes" id="UP000204441">
    <property type="component" value="Genome"/>
</dbReference>
<dbReference type="EMBL" id="LN887844">
    <property type="protein sequence ID" value="CUR44236.1"/>
    <property type="molecule type" value="Genomic_DNA"/>
</dbReference>
<name>A0A0S4KZ31_9CAUD</name>
<dbReference type="GeneID" id="26798987"/>
<proteinExistence type="predicted"/>
<sequence>MDWMLDPPDDDDSEFDCLDYDADEAIELYDIDEESANASSRWQNSRNL</sequence>
<keyword evidence="2" id="KW-1185">Reference proteome</keyword>